<gene>
    <name evidence="6" type="ORF">M409DRAFT_65509</name>
</gene>
<dbReference type="PANTHER" id="PTHR15407">
    <property type="entry name" value="FUKUTIN-RELATED"/>
    <property type="match status" value="1"/>
</dbReference>
<evidence type="ECO:0000313" key="6">
    <source>
        <dbReference type="EMBL" id="KAF2168603.1"/>
    </source>
</evidence>
<dbReference type="InterPro" id="IPR009644">
    <property type="entry name" value="FKTN/MNN4/W02B3.4-1"/>
</dbReference>
<keyword evidence="7" id="KW-1185">Reference proteome</keyword>
<dbReference type="OrthoDB" id="444255at2759"/>
<keyword evidence="3" id="KW-1133">Transmembrane helix</keyword>
<dbReference type="EMBL" id="ML993590">
    <property type="protein sequence ID" value="KAF2168603.1"/>
    <property type="molecule type" value="Genomic_DNA"/>
</dbReference>
<evidence type="ECO:0000256" key="2">
    <source>
        <dbReference type="ARBA" id="ARBA00022692"/>
    </source>
</evidence>
<keyword evidence="2" id="KW-0812">Transmembrane</keyword>
<keyword evidence="4" id="KW-0472">Membrane</keyword>
<feature type="domain" description="LicD/FKTN/FKRP nucleotidyltransferase" evidence="5">
    <location>
        <begin position="71"/>
        <end position="176"/>
    </location>
</feature>
<dbReference type="GeneID" id="54569814"/>
<dbReference type="RefSeq" id="XP_033669492.1">
    <property type="nucleotide sequence ID" value="XM_033816542.1"/>
</dbReference>
<evidence type="ECO:0000256" key="1">
    <source>
        <dbReference type="ARBA" id="ARBA00004167"/>
    </source>
</evidence>
<dbReference type="GO" id="GO:0016020">
    <property type="term" value="C:membrane"/>
    <property type="evidence" value="ECO:0007669"/>
    <property type="project" value="UniProtKB-SubCell"/>
</dbReference>
<evidence type="ECO:0000259" key="5">
    <source>
        <dbReference type="Pfam" id="PF04991"/>
    </source>
</evidence>
<dbReference type="GO" id="GO:0009100">
    <property type="term" value="P:glycoprotein metabolic process"/>
    <property type="evidence" value="ECO:0007669"/>
    <property type="project" value="UniProtKB-ARBA"/>
</dbReference>
<comment type="subcellular location">
    <subcellularLocation>
        <location evidence="1">Membrane</location>
        <topology evidence="1">Single-pass membrane protein</topology>
    </subcellularLocation>
</comment>
<proteinExistence type="predicted"/>
<dbReference type="Proteomes" id="UP000799537">
    <property type="component" value="Unassembled WGS sequence"/>
</dbReference>
<evidence type="ECO:0000256" key="3">
    <source>
        <dbReference type="ARBA" id="ARBA00022989"/>
    </source>
</evidence>
<accession>A0A6A6CPK5</accession>
<dbReference type="InterPro" id="IPR007074">
    <property type="entry name" value="LicD/FKTN/FKRP_NTP_transf"/>
</dbReference>
<evidence type="ECO:0000313" key="7">
    <source>
        <dbReference type="Proteomes" id="UP000799537"/>
    </source>
</evidence>
<name>A0A6A6CPK5_ZASCE</name>
<dbReference type="Pfam" id="PF04991">
    <property type="entry name" value="LicD"/>
    <property type="match status" value="1"/>
</dbReference>
<protein>
    <recommendedName>
        <fullName evidence="5">LicD/FKTN/FKRP nucleotidyltransferase domain-containing protein</fullName>
    </recommendedName>
</protein>
<dbReference type="PANTHER" id="PTHR15407:SF32">
    <property type="entry name" value="PROTEIN (MNN4), PUTATIVE (AFU_ORTHOLOGUE AFUA_1G03790)-RELATED"/>
    <property type="match status" value="1"/>
</dbReference>
<reference evidence="6" key="1">
    <citation type="journal article" date="2020" name="Stud. Mycol.">
        <title>101 Dothideomycetes genomes: a test case for predicting lifestyles and emergence of pathogens.</title>
        <authorList>
            <person name="Haridas S."/>
            <person name="Albert R."/>
            <person name="Binder M."/>
            <person name="Bloem J."/>
            <person name="Labutti K."/>
            <person name="Salamov A."/>
            <person name="Andreopoulos B."/>
            <person name="Baker S."/>
            <person name="Barry K."/>
            <person name="Bills G."/>
            <person name="Bluhm B."/>
            <person name="Cannon C."/>
            <person name="Castanera R."/>
            <person name="Culley D."/>
            <person name="Daum C."/>
            <person name="Ezra D."/>
            <person name="Gonzalez J."/>
            <person name="Henrissat B."/>
            <person name="Kuo A."/>
            <person name="Liang C."/>
            <person name="Lipzen A."/>
            <person name="Lutzoni F."/>
            <person name="Magnuson J."/>
            <person name="Mondo S."/>
            <person name="Nolan M."/>
            <person name="Ohm R."/>
            <person name="Pangilinan J."/>
            <person name="Park H.-J."/>
            <person name="Ramirez L."/>
            <person name="Alfaro M."/>
            <person name="Sun H."/>
            <person name="Tritt A."/>
            <person name="Yoshinaga Y."/>
            <person name="Zwiers L.-H."/>
            <person name="Turgeon B."/>
            <person name="Goodwin S."/>
            <person name="Spatafora J."/>
            <person name="Crous P."/>
            <person name="Grigoriev I."/>
        </authorList>
    </citation>
    <scope>NUCLEOTIDE SEQUENCE</scope>
    <source>
        <strain evidence="6">ATCC 36951</strain>
    </source>
</reference>
<evidence type="ECO:0000256" key="4">
    <source>
        <dbReference type="ARBA" id="ARBA00023136"/>
    </source>
</evidence>
<sequence>MADFESVRTRLDVSYVNPEEDHPYKYFHESTFHPHYDGRFGDRILRYDEQQAHLKALIQTYLSTMNSIGAETWLMHGTLLGWYWNRRVMPWDSDLDVMVSEKSLHFLASYHNMTMYRFKLPAQKKTRTYLLEINPNYREDEVDDENRIDARWIDTEIGLFIDITTLRRDRASDDEEAMMVKDKHHYMLEDIYPLRESTFEDIPVWVPYAYPDILSEEYGHEALSGTNYEHHRYDGEKQTWIPQKILTSKFDDEDDG</sequence>
<organism evidence="6 7">
    <name type="scientific">Zasmidium cellare ATCC 36951</name>
    <dbReference type="NCBI Taxonomy" id="1080233"/>
    <lineage>
        <taxon>Eukaryota</taxon>
        <taxon>Fungi</taxon>
        <taxon>Dikarya</taxon>
        <taxon>Ascomycota</taxon>
        <taxon>Pezizomycotina</taxon>
        <taxon>Dothideomycetes</taxon>
        <taxon>Dothideomycetidae</taxon>
        <taxon>Mycosphaerellales</taxon>
        <taxon>Mycosphaerellaceae</taxon>
        <taxon>Zasmidium</taxon>
    </lineage>
</organism>
<dbReference type="AlphaFoldDB" id="A0A6A6CPK5"/>